<sequence length="150" mass="15479">MKRKQFIKSVGQGVIIACAGGCLTQCSSGDDGGGGGGTNNPPPSGTNVSVSLSSIPNVGDQTTKSGVLFIRITEGDSTSAFIATEALCPHQGGQLVWLEDDEIIECQLHFSQYEPDGDVIRGPQNAAGNTRELKVYSTSISSGNITATTS</sequence>
<evidence type="ECO:0000313" key="7">
    <source>
        <dbReference type="EMBL" id="MFD1094851.1"/>
    </source>
</evidence>
<evidence type="ECO:0000256" key="5">
    <source>
        <dbReference type="SAM" id="MobiDB-lite"/>
    </source>
</evidence>
<dbReference type="CDD" id="cd03467">
    <property type="entry name" value="Rieske"/>
    <property type="match status" value="1"/>
</dbReference>
<keyword evidence="1" id="KW-0001">2Fe-2S</keyword>
<feature type="region of interest" description="Disordered" evidence="5">
    <location>
        <begin position="30"/>
        <end position="60"/>
    </location>
</feature>
<evidence type="ECO:0000313" key="8">
    <source>
        <dbReference type="Proteomes" id="UP001597131"/>
    </source>
</evidence>
<reference evidence="8" key="1">
    <citation type="journal article" date="2019" name="Int. J. Syst. Evol. Microbiol.">
        <title>The Global Catalogue of Microorganisms (GCM) 10K type strain sequencing project: providing services to taxonomists for standard genome sequencing and annotation.</title>
        <authorList>
            <consortium name="The Broad Institute Genomics Platform"/>
            <consortium name="The Broad Institute Genome Sequencing Center for Infectious Disease"/>
            <person name="Wu L."/>
            <person name="Ma J."/>
        </authorList>
    </citation>
    <scope>NUCLEOTIDE SEQUENCE [LARGE SCALE GENOMIC DNA]</scope>
    <source>
        <strain evidence="8">CCUG 64793</strain>
    </source>
</reference>
<dbReference type="Gene3D" id="2.102.10.10">
    <property type="entry name" value="Rieske [2Fe-2S] iron-sulphur domain"/>
    <property type="match status" value="1"/>
</dbReference>
<gene>
    <name evidence="7" type="ORF">ACFQ3Q_03740</name>
</gene>
<keyword evidence="8" id="KW-1185">Reference proteome</keyword>
<dbReference type="PROSITE" id="PS51296">
    <property type="entry name" value="RIESKE"/>
    <property type="match status" value="1"/>
</dbReference>
<dbReference type="SUPFAM" id="SSF50022">
    <property type="entry name" value="ISP domain"/>
    <property type="match status" value="1"/>
</dbReference>
<protein>
    <submittedName>
        <fullName evidence="7">Ubiquinol-cytochrome c reductase iron-sulfur subunit</fullName>
    </submittedName>
</protein>
<dbReference type="InterPro" id="IPR017941">
    <property type="entry name" value="Rieske_2Fe-2S"/>
</dbReference>
<dbReference type="InterPro" id="IPR036922">
    <property type="entry name" value="Rieske_2Fe-2S_sf"/>
</dbReference>
<accession>A0ABW3NR80</accession>
<evidence type="ECO:0000259" key="6">
    <source>
        <dbReference type="PROSITE" id="PS51296"/>
    </source>
</evidence>
<evidence type="ECO:0000256" key="3">
    <source>
        <dbReference type="ARBA" id="ARBA00023004"/>
    </source>
</evidence>
<dbReference type="EMBL" id="JBHTLI010000001">
    <property type="protein sequence ID" value="MFD1094851.1"/>
    <property type="molecule type" value="Genomic_DNA"/>
</dbReference>
<keyword evidence="4" id="KW-0411">Iron-sulfur</keyword>
<proteinExistence type="predicted"/>
<keyword evidence="2" id="KW-0479">Metal-binding</keyword>
<name>A0ABW3NR80_9FLAO</name>
<dbReference type="Proteomes" id="UP001597131">
    <property type="component" value="Unassembled WGS sequence"/>
</dbReference>
<comment type="caution">
    <text evidence="7">The sequence shown here is derived from an EMBL/GenBank/DDBJ whole genome shotgun (WGS) entry which is preliminary data.</text>
</comment>
<evidence type="ECO:0000256" key="1">
    <source>
        <dbReference type="ARBA" id="ARBA00022714"/>
    </source>
</evidence>
<organism evidence="7 8">
    <name type="scientific">Salegentibacter chungangensis</name>
    <dbReference type="NCBI Taxonomy" id="1335724"/>
    <lineage>
        <taxon>Bacteria</taxon>
        <taxon>Pseudomonadati</taxon>
        <taxon>Bacteroidota</taxon>
        <taxon>Flavobacteriia</taxon>
        <taxon>Flavobacteriales</taxon>
        <taxon>Flavobacteriaceae</taxon>
        <taxon>Salegentibacter</taxon>
    </lineage>
</organism>
<feature type="domain" description="Rieske" evidence="6">
    <location>
        <begin position="47"/>
        <end position="142"/>
    </location>
</feature>
<dbReference type="Pfam" id="PF00355">
    <property type="entry name" value="Rieske"/>
    <property type="match status" value="1"/>
</dbReference>
<dbReference type="RefSeq" id="WP_380743057.1">
    <property type="nucleotide sequence ID" value="NZ_JBHTLI010000001.1"/>
</dbReference>
<evidence type="ECO:0000256" key="4">
    <source>
        <dbReference type="ARBA" id="ARBA00023014"/>
    </source>
</evidence>
<evidence type="ECO:0000256" key="2">
    <source>
        <dbReference type="ARBA" id="ARBA00022723"/>
    </source>
</evidence>
<keyword evidence="3" id="KW-0408">Iron</keyword>